<evidence type="ECO:0000256" key="10">
    <source>
        <dbReference type="ARBA" id="ARBA00022829"/>
    </source>
</evidence>
<evidence type="ECO:0000256" key="11">
    <source>
        <dbReference type="ARBA" id="ARBA00022838"/>
    </source>
</evidence>
<dbReference type="InParanoid" id="W2SE61"/>
<feature type="compositionally biased region" description="Basic and acidic residues" evidence="20">
    <location>
        <begin position="1"/>
        <end position="10"/>
    </location>
</feature>
<dbReference type="Proteomes" id="UP000030752">
    <property type="component" value="Unassembled WGS sequence"/>
</dbReference>
<evidence type="ECO:0000256" key="19">
    <source>
        <dbReference type="SAM" id="Coils"/>
    </source>
</evidence>
<evidence type="ECO:0000256" key="12">
    <source>
        <dbReference type="ARBA" id="ARBA00023054"/>
    </source>
</evidence>
<feature type="region of interest" description="Disordered" evidence="20">
    <location>
        <begin position="121"/>
        <end position="231"/>
    </location>
</feature>
<dbReference type="RefSeq" id="XP_008710916.1">
    <property type="nucleotide sequence ID" value="XM_008712694.1"/>
</dbReference>
<dbReference type="EMBL" id="KB822711">
    <property type="protein sequence ID" value="ETN46204.1"/>
    <property type="molecule type" value="Genomic_DNA"/>
</dbReference>
<feature type="coiled-coil region" evidence="19">
    <location>
        <begin position="56"/>
        <end position="86"/>
    </location>
</feature>
<proteinExistence type="inferred from homology"/>
<keyword evidence="22" id="KW-1185">Reference proteome</keyword>
<keyword evidence="16" id="KW-0137">Centromere</keyword>
<keyword evidence="6" id="KW-0963">Cytoplasm</keyword>
<dbReference type="AlphaFoldDB" id="W2SE61"/>
<dbReference type="InterPro" id="IPR013960">
    <property type="entry name" value="DASH_Duo1"/>
</dbReference>
<dbReference type="PANTHER" id="PTHR28216">
    <property type="entry name" value="DASH COMPLEX SUBUNIT DUO1"/>
    <property type="match status" value="1"/>
</dbReference>
<name>W2SE61_CYPE1</name>
<evidence type="ECO:0000256" key="1">
    <source>
        <dbReference type="ARBA" id="ARBA00004123"/>
    </source>
</evidence>
<evidence type="ECO:0000256" key="6">
    <source>
        <dbReference type="ARBA" id="ARBA00022490"/>
    </source>
</evidence>
<keyword evidence="5" id="KW-0158">Chromosome</keyword>
<dbReference type="GO" id="GO:0007059">
    <property type="term" value="P:chromosome segregation"/>
    <property type="evidence" value="ECO:0007669"/>
    <property type="project" value="UniProtKB-KW"/>
</dbReference>
<keyword evidence="11" id="KW-0995">Kinetochore</keyword>
<evidence type="ECO:0000256" key="2">
    <source>
        <dbReference type="ARBA" id="ARBA00004186"/>
    </source>
</evidence>
<keyword evidence="7" id="KW-0132">Cell division</keyword>
<evidence type="ECO:0000256" key="14">
    <source>
        <dbReference type="ARBA" id="ARBA00023242"/>
    </source>
</evidence>
<dbReference type="eggNOG" id="ENOG502SCC0">
    <property type="taxonomic scope" value="Eukaryota"/>
</dbReference>
<evidence type="ECO:0000256" key="7">
    <source>
        <dbReference type="ARBA" id="ARBA00022618"/>
    </source>
</evidence>
<accession>W2SE61</accession>
<keyword evidence="13" id="KW-0206">Cytoskeleton</keyword>
<feature type="region of interest" description="Disordered" evidence="20">
    <location>
        <begin position="1"/>
        <end position="47"/>
    </location>
</feature>
<evidence type="ECO:0000256" key="18">
    <source>
        <dbReference type="ARBA" id="ARBA00044358"/>
    </source>
</evidence>
<evidence type="ECO:0000256" key="9">
    <source>
        <dbReference type="ARBA" id="ARBA00022776"/>
    </source>
</evidence>
<dbReference type="VEuPathDB" id="FungiDB:HMPREF1541_00388"/>
<dbReference type="GO" id="GO:0072686">
    <property type="term" value="C:mitotic spindle"/>
    <property type="evidence" value="ECO:0007669"/>
    <property type="project" value="InterPro"/>
</dbReference>
<dbReference type="GO" id="GO:0000278">
    <property type="term" value="P:mitotic cell cycle"/>
    <property type="evidence" value="ECO:0007669"/>
    <property type="project" value="InterPro"/>
</dbReference>
<keyword evidence="15" id="KW-0131">Cell cycle</keyword>
<evidence type="ECO:0000256" key="8">
    <source>
        <dbReference type="ARBA" id="ARBA00022701"/>
    </source>
</evidence>
<feature type="compositionally biased region" description="Basic and acidic residues" evidence="20">
    <location>
        <begin position="138"/>
        <end position="165"/>
    </location>
</feature>
<comment type="similarity">
    <text evidence="4">Belongs to the DASH complex DUO1 family.</text>
</comment>
<evidence type="ECO:0000256" key="15">
    <source>
        <dbReference type="ARBA" id="ARBA00023306"/>
    </source>
</evidence>
<evidence type="ECO:0000256" key="20">
    <source>
        <dbReference type="SAM" id="MobiDB-lite"/>
    </source>
</evidence>
<keyword evidence="8" id="KW-0493">Microtubule</keyword>
<evidence type="ECO:0000256" key="4">
    <source>
        <dbReference type="ARBA" id="ARBA00005366"/>
    </source>
</evidence>
<keyword evidence="10" id="KW-0159">Chromosome partition</keyword>
<comment type="subcellular location">
    <subcellularLocation>
        <location evidence="3">Chromosome</location>
        <location evidence="3">Centromere</location>
        <location evidence="3">Kinetochore</location>
    </subcellularLocation>
    <subcellularLocation>
        <location evidence="2">Cytoplasm</location>
        <location evidence="2">Cytoskeleton</location>
        <location evidence="2">Spindle</location>
    </subcellularLocation>
    <subcellularLocation>
        <location evidence="1">Nucleus</location>
    </subcellularLocation>
</comment>
<dbReference type="STRING" id="1220924.W2SE61"/>
<evidence type="ECO:0000256" key="16">
    <source>
        <dbReference type="ARBA" id="ARBA00023328"/>
    </source>
</evidence>
<keyword evidence="9" id="KW-0498">Mitosis</keyword>
<evidence type="ECO:0000256" key="5">
    <source>
        <dbReference type="ARBA" id="ARBA00022454"/>
    </source>
</evidence>
<keyword evidence="12 19" id="KW-0175">Coiled coil</keyword>
<dbReference type="Pfam" id="PF08651">
    <property type="entry name" value="DASH_Duo1"/>
    <property type="match status" value="1"/>
</dbReference>
<dbReference type="GO" id="GO:0005874">
    <property type="term" value="C:microtubule"/>
    <property type="evidence" value="ECO:0007669"/>
    <property type="project" value="UniProtKB-KW"/>
</dbReference>
<protein>
    <recommendedName>
        <fullName evidence="17">DASH complex subunit DUO1</fullName>
    </recommendedName>
    <alternativeName>
        <fullName evidence="18">Outer kinetochore protein DUO1</fullName>
    </alternativeName>
</protein>
<dbReference type="PANTHER" id="PTHR28216:SF1">
    <property type="entry name" value="DASH COMPLEX SUBUNIT DUO1"/>
    <property type="match status" value="1"/>
</dbReference>
<evidence type="ECO:0000313" key="22">
    <source>
        <dbReference type="Proteomes" id="UP000030752"/>
    </source>
</evidence>
<dbReference type="GO" id="GO:0051301">
    <property type="term" value="P:cell division"/>
    <property type="evidence" value="ECO:0007669"/>
    <property type="project" value="UniProtKB-KW"/>
</dbReference>
<keyword evidence="14" id="KW-0539">Nucleus</keyword>
<evidence type="ECO:0000313" key="21">
    <source>
        <dbReference type="EMBL" id="ETN46204.1"/>
    </source>
</evidence>
<evidence type="ECO:0000256" key="3">
    <source>
        <dbReference type="ARBA" id="ARBA00004629"/>
    </source>
</evidence>
<feature type="compositionally biased region" description="Polar residues" evidence="20">
    <location>
        <begin position="188"/>
        <end position="207"/>
    </location>
</feature>
<dbReference type="HOGENOM" id="CLU_074400_1_0_1"/>
<dbReference type="OrthoDB" id="5599235at2759"/>
<dbReference type="GO" id="GO:0042729">
    <property type="term" value="C:DASH complex"/>
    <property type="evidence" value="ECO:0007669"/>
    <property type="project" value="InterPro"/>
</dbReference>
<organism evidence="21 22">
    <name type="scientific">Cyphellophora europaea (strain CBS 101466)</name>
    <name type="common">Phialophora europaea</name>
    <dbReference type="NCBI Taxonomy" id="1220924"/>
    <lineage>
        <taxon>Eukaryota</taxon>
        <taxon>Fungi</taxon>
        <taxon>Dikarya</taxon>
        <taxon>Ascomycota</taxon>
        <taxon>Pezizomycotina</taxon>
        <taxon>Eurotiomycetes</taxon>
        <taxon>Chaetothyriomycetidae</taxon>
        <taxon>Chaetothyriales</taxon>
        <taxon>Cyphellophoraceae</taxon>
        <taxon>Cyphellophora</taxon>
    </lineage>
</organism>
<evidence type="ECO:0000256" key="17">
    <source>
        <dbReference type="ARBA" id="ARBA00044152"/>
    </source>
</evidence>
<dbReference type="GeneID" id="19967727"/>
<sequence length="231" mass="25203">MADRKARDVPLDDGLDDSLWDSPVKPGQSSKEAPEAGTRVSYEDDETRDAALRQELAGVRKVNEAIESVLQNLERAKANVKAVNHTVGAASTLLNTWTRILSQTEHNQRLILDPSWRGANQEQADVEAEAQARQQAALRREAEEQERKAEAARKAEEEERRRVAEATKQQKTGLRVRGRVNSRGVSSTAKPPSSAYGTTDSSISSVGRGSYATRRAASGIGRGTRGTRGRG</sequence>
<gene>
    <name evidence="21" type="ORF">HMPREF1541_00388</name>
</gene>
<reference evidence="21 22" key="1">
    <citation type="submission" date="2013-03" db="EMBL/GenBank/DDBJ databases">
        <title>The Genome Sequence of Phialophora europaea CBS 101466.</title>
        <authorList>
            <consortium name="The Broad Institute Genomics Platform"/>
            <person name="Cuomo C."/>
            <person name="de Hoog S."/>
            <person name="Gorbushina A."/>
            <person name="Walker B."/>
            <person name="Young S.K."/>
            <person name="Zeng Q."/>
            <person name="Gargeya S."/>
            <person name="Fitzgerald M."/>
            <person name="Haas B."/>
            <person name="Abouelleil A."/>
            <person name="Allen A.W."/>
            <person name="Alvarado L."/>
            <person name="Arachchi H.M."/>
            <person name="Berlin A.M."/>
            <person name="Chapman S.B."/>
            <person name="Gainer-Dewar J."/>
            <person name="Goldberg J."/>
            <person name="Griggs A."/>
            <person name="Gujja S."/>
            <person name="Hansen M."/>
            <person name="Howarth C."/>
            <person name="Imamovic A."/>
            <person name="Ireland A."/>
            <person name="Larimer J."/>
            <person name="McCowan C."/>
            <person name="Murphy C."/>
            <person name="Pearson M."/>
            <person name="Poon T.W."/>
            <person name="Priest M."/>
            <person name="Roberts A."/>
            <person name="Saif S."/>
            <person name="Shea T."/>
            <person name="Sisk P."/>
            <person name="Sykes S."/>
            <person name="Wortman J."/>
            <person name="Nusbaum C."/>
            <person name="Birren B."/>
        </authorList>
    </citation>
    <scope>NUCLEOTIDE SEQUENCE [LARGE SCALE GENOMIC DNA]</scope>
    <source>
        <strain evidence="21 22">CBS 101466</strain>
    </source>
</reference>
<evidence type="ECO:0000256" key="13">
    <source>
        <dbReference type="ARBA" id="ARBA00023212"/>
    </source>
</evidence>